<keyword evidence="2" id="KW-0805">Transcription regulation</keyword>
<evidence type="ECO:0000259" key="4">
    <source>
        <dbReference type="PROSITE" id="PS50113"/>
    </source>
</evidence>
<dbReference type="InterPro" id="IPR036388">
    <property type="entry name" value="WH-like_DNA-bd_sf"/>
</dbReference>
<evidence type="ECO:0000256" key="3">
    <source>
        <dbReference type="ARBA" id="ARBA00023163"/>
    </source>
</evidence>
<dbReference type="CDD" id="cd00130">
    <property type="entry name" value="PAS"/>
    <property type="match status" value="1"/>
</dbReference>
<dbReference type="Proteomes" id="UP000054011">
    <property type="component" value="Unassembled WGS sequence"/>
</dbReference>
<dbReference type="InterPro" id="IPR035965">
    <property type="entry name" value="PAS-like_dom_sf"/>
</dbReference>
<dbReference type="PANTHER" id="PTHR43156">
    <property type="entry name" value="STAGE II SPORULATION PROTEIN E-RELATED"/>
    <property type="match status" value="1"/>
</dbReference>
<feature type="domain" description="PAC" evidence="4">
    <location>
        <begin position="477"/>
        <end position="529"/>
    </location>
</feature>
<dbReference type="InterPro" id="IPR013655">
    <property type="entry name" value="PAS_fold_3"/>
</dbReference>
<feature type="domain" description="ANTAR" evidence="5">
    <location>
        <begin position="15"/>
        <end position="76"/>
    </location>
</feature>
<dbReference type="SMART" id="SM00331">
    <property type="entry name" value="PP2C_SIG"/>
    <property type="match status" value="1"/>
</dbReference>
<dbReference type="GO" id="GO:0016791">
    <property type="term" value="F:phosphatase activity"/>
    <property type="evidence" value="ECO:0007669"/>
    <property type="project" value="TreeGrafter"/>
</dbReference>
<name>A0A100YA23_9ACTN</name>
<dbReference type="PROSITE" id="PS50921">
    <property type="entry name" value="ANTAR"/>
    <property type="match status" value="1"/>
</dbReference>
<organism evidence="6 7">
    <name type="scientific">Streptomyces kanasensis</name>
    <dbReference type="NCBI Taxonomy" id="936756"/>
    <lineage>
        <taxon>Bacteria</taxon>
        <taxon>Bacillati</taxon>
        <taxon>Actinomycetota</taxon>
        <taxon>Actinomycetes</taxon>
        <taxon>Kitasatosporales</taxon>
        <taxon>Streptomycetaceae</taxon>
        <taxon>Streptomyces</taxon>
    </lineage>
</organism>
<dbReference type="SUPFAM" id="SSF55781">
    <property type="entry name" value="GAF domain-like"/>
    <property type="match status" value="1"/>
</dbReference>
<dbReference type="Gene3D" id="3.30.450.20">
    <property type="entry name" value="PAS domain"/>
    <property type="match status" value="2"/>
</dbReference>
<dbReference type="Pfam" id="PF13185">
    <property type="entry name" value="GAF_2"/>
    <property type="match status" value="1"/>
</dbReference>
<dbReference type="InterPro" id="IPR000700">
    <property type="entry name" value="PAS-assoc_C"/>
</dbReference>
<dbReference type="InterPro" id="IPR052016">
    <property type="entry name" value="Bact_Sigma-Reg"/>
</dbReference>
<evidence type="ECO:0000313" key="7">
    <source>
        <dbReference type="Proteomes" id="UP000054011"/>
    </source>
</evidence>
<sequence>MSGDEQRVEALAGTVEQLRRDLDLAQQSADARALIGIATGILVERGHGGPMESFRHLEELAQAARLPLLELAADIVNGAAGDDVAAAAPVATAAARQVLAPEQSGPGEVLRMRTAEAGSLTGDAQAVVDSMLDQALAPLGAKAAALWAAIPGGALVLAAHAGFVHGEAQRWHYVPPGVGTLAQRAVAERRPLWFGDLPTDVPGIGQRRGTTGARAVLPAEVSGRVMGVLEVCWPHTQPPLSGMAARQLDALADLCAHTLPGSEAALAEPRTPDNPAGPLVELADSLLDPTMVLRPVLDDRDQVTDFTIAYANERFSDIAGRARSTLIGMRLLEAYPLTAREGGLYEYVLRVHATGEAFHAERMALSALVGEVPLTSVAAVGIGRYGDSVLLTWRLEDEATRLAALLQHAQRLGRIGGFEENVVSGEITWNSQLFALFGLPQGSSPVPLERLHHHAHPDDAVAIGRFLRAVLYHRHAASTAVRLQRADGVVRHIRIVAEPVTGPDGALLAVRGAYQDVSAQHWTEVALAATRDRLADSEQRVAERNRLALQLQQAIMPPTSAPVDLADLRVAVRYRPAEEGHLVGGDWYDAVLLPTKKVLLVVGDVAGHGIEAATGMVVLRNALRGLAATGSGPAQLLGWLNTVAHHLTEHVTATAVCGVYDPETRVLRWARAGHPPPVLVRDGEAFTLPLPRGLLLGAIPDAEYEEHRLPMELGDRLFMYTDGLIERRDRSVEHSLQQLLPIAGQSTRDLGEHLDLLLTHSRSDTDDDTCLIGVQVG</sequence>
<dbReference type="Pfam" id="PF08447">
    <property type="entry name" value="PAS_3"/>
    <property type="match status" value="1"/>
</dbReference>
<dbReference type="InterPro" id="IPR003018">
    <property type="entry name" value="GAF"/>
</dbReference>
<evidence type="ECO:0000256" key="1">
    <source>
        <dbReference type="ARBA" id="ARBA00022801"/>
    </source>
</evidence>
<dbReference type="AlphaFoldDB" id="A0A100YA23"/>
<dbReference type="Pfam" id="PF07228">
    <property type="entry name" value="SpoIIE"/>
    <property type="match status" value="1"/>
</dbReference>
<dbReference type="PROSITE" id="PS50113">
    <property type="entry name" value="PAC"/>
    <property type="match status" value="1"/>
</dbReference>
<comment type="caution">
    <text evidence="6">The sequence shown here is derived from an EMBL/GenBank/DDBJ whole genome shotgun (WGS) entry which is preliminary data.</text>
</comment>
<dbReference type="OrthoDB" id="7943561at2"/>
<dbReference type="SMART" id="SM01012">
    <property type="entry name" value="ANTAR"/>
    <property type="match status" value="1"/>
</dbReference>
<dbReference type="STRING" id="936756.ATE80_01765"/>
<reference evidence="6 7" key="1">
    <citation type="submission" date="2015-11" db="EMBL/GenBank/DDBJ databases">
        <title>Genome-wide analysis reveals the secondary metabolome in Streptomyces kanasensis ZX01.</title>
        <authorList>
            <person name="Zhang G."/>
            <person name="Han L."/>
            <person name="Feng J."/>
            <person name="Zhang X."/>
        </authorList>
    </citation>
    <scope>NUCLEOTIDE SEQUENCE [LARGE SCALE GENOMIC DNA]</scope>
    <source>
        <strain evidence="6 7">ZX01</strain>
    </source>
</reference>
<dbReference type="GO" id="GO:0003723">
    <property type="term" value="F:RNA binding"/>
    <property type="evidence" value="ECO:0007669"/>
    <property type="project" value="InterPro"/>
</dbReference>
<dbReference type="EMBL" id="LNSV01000003">
    <property type="protein sequence ID" value="KUH40348.1"/>
    <property type="molecule type" value="Genomic_DNA"/>
</dbReference>
<dbReference type="InterPro" id="IPR036457">
    <property type="entry name" value="PPM-type-like_dom_sf"/>
</dbReference>
<dbReference type="SUPFAM" id="SSF55785">
    <property type="entry name" value="PYP-like sensor domain (PAS domain)"/>
    <property type="match status" value="1"/>
</dbReference>
<dbReference type="InterPro" id="IPR005561">
    <property type="entry name" value="ANTAR"/>
</dbReference>
<keyword evidence="7" id="KW-1185">Reference proteome</keyword>
<protein>
    <submittedName>
        <fullName evidence="6">Antitermination regulator</fullName>
    </submittedName>
</protein>
<proteinExistence type="predicted"/>
<accession>A0A100YA23</accession>
<evidence type="ECO:0000256" key="2">
    <source>
        <dbReference type="ARBA" id="ARBA00023015"/>
    </source>
</evidence>
<gene>
    <name evidence="6" type="ORF">ATE80_01765</name>
</gene>
<evidence type="ECO:0000313" key="6">
    <source>
        <dbReference type="EMBL" id="KUH40348.1"/>
    </source>
</evidence>
<evidence type="ECO:0000259" key="5">
    <source>
        <dbReference type="PROSITE" id="PS50921"/>
    </source>
</evidence>
<dbReference type="Gene3D" id="3.60.40.10">
    <property type="entry name" value="PPM-type phosphatase domain"/>
    <property type="match status" value="1"/>
</dbReference>
<keyword evidence="3" id="KW-0804">Transcription</keyword>
<dbReference type="PANTHER" id="PTHR43156:SF2">
    <property type="entry name" value="STAGE II SPORULATION PROTEIN E"/>
    <property type="match status" value="1"/>
</dbReference>
<dbReference type="Gene3D" id="1.10.10.10">
    <property type="entry name" value="Winged helix-like DNA-binding domain superfamily/Winged helix DNA-binding domain"/>
    <property type="match status" value="1"/>
</dbReference>
<dbReference type="SUPFAM" id="SSF81606">
    <property type="entry name" value="PP2C-like"/>
    <property type="match status" value="1"/>
</dbReference>
<keyword evidence="1" id="KW-0378">Hydrolase</keyword>
<dbReference type="InterPro" id="IPR000014">
    <property type="entry name" value="PAS"/>
</dbReference>
<dbReference type="Pfam" id="PF03861">
    <property type="entry name" value="ANTAR"/>
    <property type="match status" value="1"/>
</dbReference>
<dbReference type="Gene3D" id="3.30.450.40">
    <property type="match status" value="1"/>
</dbReference>
<dbReference type="RefSeq" id="WP_058940293.1">
    <property type="nucleotide sequence ID" value="NZ_LNSV01000003.1"/>
</dbReference>
<dbReference type="InterPro" id="IPR029016">
    <property type="entry name" value="GAF-like_dom_sf"/>
</dbReference>
<dbReference type="InterPro" id="IPR001932">
    <property type="entry name" value="PPM-type_phosphatase-like_dom"/>
</dbReference>